<dbReference type="GO" id="GO:0005813">
    <property type="term" value="C:centrosome"/>
    <property type="evidence" value="ECO:0007669"/>
    <property type="project" value="TreeGrafter"/>
</dbReference>
<dbReference type="GO" id="GO:0032154">
    <property type="term" value="C:cleavage furrow"/>
    <property type="evidence" value="ECO:0007669"/>
    <property type="project" value="TreeGrafter"/>
</dbReference>
<dbReference type="Gene3D" id="3.30.40.10">
    <property type="entry name" value="Zinc/RING finger domain, C3HC4 (zinc finger)"/>
    <property type="match status" value="1"/>
</dbReference>
<proteinExistence type="predicted"/>
<dbReference type="Pfam" id="PF22586">
    <property type="entry name" value="ANCHR-like_BBOX"/>
    <property type="match status" value="1"/>
</dbReference>
<dbReference type="InterPro" id="IPR011011">
    <property type="entry name" value="Znf_FYVE_PHD"/>
</dbReference>
<organism evidence="2">
    <name type="scientific">Timema bartmani</name>
    <dbReference type="NCBI Taxonomy" id="61472"/>
    <lineage>
        <taxon>Eukaryota</taxon>
        <taxon>Metazoa</taxon>
        <taxon>Ecdysozoa</taxon>
        <taxon>Arthropoda</taxon>
        <taxon>Hexapoda</taxon>
        <taxon>Insecta</taxon>
        <taxon>Pterygota</taxon>
        <taxon>Neoptera</taxon>
        <taxon>Polyneoptera</taxon>
        <taxon>Phasmatodea</taxon>
        <taxon>Timematodea</taxon>
        <taxon>Timematoidea</taxon>
        <taxon>Timematidae</taxon>
        <taxon>Timema</taxon>
    </lineage>
</organism>
<dbReference type="GO" id="GO:0030496">
    <property type="term" value="C:midbody"/>
    <property type="evidence" value="ECO:0007669"/>
    <property type="project" value="TreeGrafter"/>
</dbReference>
<dbReference type="SUPFAM" id="SSF57845">
    <property type="entry name" value="B-box zinc-binding domain"/>
    <property type="match status" value="1"/>
</dbReference>
<evidence type="ECO:0000256" key="1">
    <source>
        <dbReference type="SAM" id="MobiDB-lite"/>
    </source>
</evidence>
<dbReference type="GO" id="GO:0009838">
    <property type="term" value="P:abscission"/>
    <property type="evidence" value="ECO:0007669"/>
    <property type="project" value="TreeGrafter"/>
</dbReference>
<dbReference type="EMBL" id="OD564887">
    <property type="protein sequence ID" value="CAD7440135.1"/>
    <property type="molecule type" value="Genomic_DNA"/>
</dbReference>
<evidence type="ECO:0000313" key="2">
    <source>
        <dbReference type="EMBL" id="CAD7440135.1"/>
    </source>
</evidence>
<evidence type="ECO:0008006" key="3">
    <source>
        <dbReference type="Google" id="ProtNLM"/>
    </source>
</evidence>
<dbReference type="GO" id="GO:0044878">
    <property type="term" value="P:mitotic cytokinesis checkpoint signaling"/>
    <property type="evidence" value="ECO:0007669"/>
    <property type="project" value="TreeGrafter"/>
</dbReference>
<reference evidence="2" key="1">
    <citation type="submission" date="2020-11" db="EMBL/GenBank/DDBJ databases">
        <authorList>
            <person name="Tran Van P."/>
        </authorList>
    </citation>
    <scope>NUCLEOTIDE SEQUENCE</scope>
</reference>
<feature type="region of interest" description="Disordered" evidence="1">
    <location>
        <begin position="193"/>
        <end position="215"/>
    </location>
</feature>
<dbReference type="InterPro" id="IPR044553">
    <property type="entry name" value="Bbox1_ANCHR"/>
</dbReference>
<accession>A0A7R9ESN1</accession>
<dbReference type="PANTHER" id="PTHR46603">
    <property type="entry name" value="ABSCISSION/NOCUT CHECKPOINT REGULATOR"/>
    <property type="match status" value="1"/>
</dbReference>
<dbReference type="SUPFAM" id="SSF57903">
    <property type="entry name" value="FYVE/PHD zinc finger"/>
    <property type="match status" value="1"/>
</dbReference>
<protein>
    <recommendedName>
        <fullName evidence="3">Abscission/NoCut checkpoint regulator</fullName>
    </recommendedName>
</protein>
<dbReference type="AlphaFoldDB" id="A0A7R9ESN1"/>
<dbReference type="InterPro" id="IPR013083">
    <property type="entry name" value="Znf_RING/FYVE/PHD"/>
</dbReference>
<dbReference type="PANTHER" id="PTHR46603:SF1">
    <property type="entry name" value="ABSCISSION_NOCUT CHECKPOINT REGULATOR"/>
    <property type="match status" value="1"/>
</dbReference>
<name>A0A7R9ESN1_9NEOP</name>
<gene>
    <name evidence="2" type="ORF">TBIB3V08_LOCUS2662</name>
</gene>
<dbReference type="CDD" id="cd19817">
    <property type="entry name" value="Bbox1_ANCHR-like"/>
    <property type="match status" value="1"/>
</dbReference>
<sequence length="393" mass="44410">MEMYGSRAKHGCPSCGFSYCNKCLQFKCELSKLGPGQHKVCRECSEHGGQPPKRHYEPPAALIRRLESLENPAGPPITVYTPNPRMVELKSGLEEPDRQIAERLEKLRADRKKGPAPTEEEVVSRLARLRGQSYIPANIKGEPEQTEMHYMEYPMKGHYDCSTENLIYQLQCNYCIAEYIGLTTGTLRQRMNGHRFDTNHNNPNKPPTYTAPDTRTDQEKADSLLNQFAEEKQLLDKLPSPEQEIAERLNKLRRESTSPQDEVTALMRQLSTQSGSAHFGKDVQECPRAAQSQDVSMESDGENEEEMARKIMASALLEAELDKKAGVLVGSSSEELSDSDKEDKSESPWCIICNEDATLQCTDCDGDLYCNECFSKGHREWGMTDHKARPFNH</sequence>
<dbReference type="GO" id="GO:0032266">
    <property type="term" value="F:phosphatidylinositol-3-phosphate binding"/>
    <property type="evidence" value="ECO:0007669"/>
    <property type="project" value="TreeGrafter"/>
</dbReference>